<dbReference type="Proteomes" id="UP000598971">
    <property type="component" value="Unassembled WGS sequence"/>
</dbReference>
<proteinExistence type="predicted"/>
<accession>A0A8J8FBU4</accession>
<dbReference type="Pfam" id="PF12867">
    <property type="entry name" value="DinB_2"/>
    <property type="match status" value="1"/>
</dbReference>
<name>A0A8J8FBU4_9BACT</name>
<keyword evidence="3" id="KW-1185">Reference proteome</keyword>
<feature type="domain" description="DinB-like" evidence="1">
    <location>
        <begin position="30"/>
        <end position="183"/>
    </location>
</feature>
<protein>
    <submittedName>
        <fullName evidence="2">DinB family protein</fullName>
    </submittedName>
</protein>
<reference evidence="2" key="1">
    <citation type="submission" date="2019-10" db="EMBL/GenBank/DDBJ databases">
        <title>Draft genome sequence of Panacibacter sp. KCS-6.</title>
        <authorList>
            <person name="Yim K.J."/>
        </authorList>
    </citation>
    <scope>NUCLEOTIDE SEQUENCE</scope>
    <source>
        <strain evidence="2">KCS-6</strain>
    </source>
</reference>
<comment type="caution">
    <text evidence="2">The sequence shown here is derived from an EMBL/GenBank/DDBJ whole genome shotgun (WGS) entry which is preliminary data.</text>
</comment>
<dbReference type="SUPFAM" id="SSF109854">
    <property type="entry name" value="DinB/YfiT-like putative metalloenzymes"/>
    <property type="match status" value="1"/>
</dbReference>
<dbReference type="Gene3D" id="1.20.120.450">
    <property type="entry name" value="dinb family like domain"/>
    <property type="match status" value="1"/>
</dbReference>
<evidence type="ECO:0000313" key="3">
    <source>
        <dbReference type="Proteomes" id="UP000598971"/>
    </source>
</evidence>
<dbReference type="EMBL" id="WHPF01000003">
    <property type="protein sequence ID" value="NNV54672.1"/>
    <property type="molecule type" value="Genomic_DNA"/>
</dbReference>
<gene>
    <name evidence="2" type="ORF">GD597_04300</name>
</gene>
<dbReference type="InterPro" id="IPR034660">
    <property type="entry name" value="DinB/YfiT-like"/>
</dbReference>
<dbReference type="InterPro" id="IPR024775">
    <property type="entry name" value="DinB-like"/>
</dbReference>
<evidence type="ECO:0000313" key="2">
    <source>
        <dbReference type="EMBL" id="NNV54672.1"/>
    </source>
</evidence>
<dbReference type="RefSeq" id="WP_171606600.1">
    <property type="nucleotide sequence ID" value="NZ_WHPF01000003.1"/>
</dbReference>
<organism evidence="2 3">
    <name type="scientific">Limnovirga soli</name>
    <dbReference type="NCBI Taxonomy" id="2656915"/>
    <lineage>
        <taxon>Bacteria</taxon>
        <taxon>Pseudomonadati</taxon>
        <taxon>Bacteroidota</taxon>
        <taxon>Chitinophagia</taxon>
        <taxon>Chitinophagales</taxon>
        <taxon>Chitinophagaceae</taxon>
        <taxon>Limnovirga</taxon>
    </lineage>
</organism>
<evidence type="ECO:0000259" key="1">
    <source>
        <dbReference type="Pfam" id="PF12867"/>
    </source>
</evidence>
<sequence length="190" mass="21070">MAKLQTSVLIESLQQQTIQILEIAKGEWLSLAPEIFSATPALGSWSAKQCLAHLNAYSAYYLPALQNAMNNGIWSEVQPLADFTPGWLGNKFTQMMQTNAAGMPTKKMKAFKAYVADNAIDGAAVIETFIKSQETMLELLQQAAKLNLQKIKIPISIARYIKLQLGDVLMFYVAHNMRHVLQAQRAIAAK</sequence>
<dbReference type="AlphaFoldDB" id="A0A8J8FBU4"/>